<organism evidence="11 12">
    <name type="scientific">Trichostrongylus colubriformis</name>
    <name type="common">Black scour worm</name>
    <dbReference type="NCBI Taxonomy" id="6319"/>
    <lineage>
        <taxon>Eukaryota</taxon>
        <taxon>Metazoa</taxon>
        <taxon>Ecdysozoa</taxon>
        <taxon>Nematoda</taxon>
        <taxon>Chromadorea</taxon>
        <taxon>Rhabditida</taxon>
        <taxon>Rhabditina</taxon>
        <taxon>Rhabditomorpha</taxon>
        <taxon>Strongyloidea</taxon>
        <taxon>Trichostrongylidae</taxon>
        <taxon>Trichostrongylus</taxon>
    </lineage>
</organism>
<evidence type="ECO:0000256" key="1">
    <source>
        <dbReference type="ARBA" id="ARBA00001947"/>
    </source>
</evidence>
<evidence type="ECO:0000256" key="7">
    <source>
        <dbReference type="ARBA" id="ARBA00023049"/>
    </source>
</evidence>
<dbReference type="GO" id="GO:0004222">
    <property type="term" value="F:metalloendopeptidase activity"/>
    <property type="evidence" value="ECO:0007669"/>
    <property type="project" value="InterPro"/>
</dbReference>
<feature type="domain" description="Peptidase M13 N-terminal" evidence="10">
    <location>
        <begin position="55"/>
        <end position="437"/>
    </location>
</feature>
<proteinExistence type="inferred from homology"/>
<comment type="cofactor">
    <cofactor evidence="1">
        <name>Zn(2+)</name>
        <dbReference type="ChEBI" id="CHEBI:29105"/>
    </cofactor>
</comment>
<evidence type="ECO:0000259" key="10">
    <source>
        <dbReference type="Pfam" id="PF05649"/>
    </source>
</evidence>
<keyword evidence="4" id="KW-0479">Metal-binding</keyword>
<evidence type="ECO:0000256" key="6">
    <source>
        <dbReference type="ARBA" id="ARBA00022833"/>
    </source>
</evidence>
<keyword evidence="3" id="KW-0645">Protease</keyword>
<accession>A0AAN8IK91</accession>
<dbReference type="CDD" id="cd08662">
    <property type="entry name" value="M13"/>
    <property type="match status" value="1"/>
</dbReference>
<dbReference type="InterPro" id="IPR018497">
    <property type="entry name" value="Peptidase_M13_C"/>
</dbReference>
<evidence type="ECO:0000256" key="4">
    <source>
        <dbReference type="ARBA" id="ARBA00022723"/>
    </source>
</evidence>
<evidence type="ECO:0000313" key="11">
    <source>
        <dbReference type="EMBL" id="KAK5976636.1"/>
    </source>
</evidence>
<dbReference type="EMBL" id="WIXE01011609">
    <property type="protein sequence ID" value="KAK5976636.1"/>
    <property type="molecule type" value="Genomic_DNA"/>
</dbReference>
<dbReference type="GO" id="GO:0016485">
    <property type="term" value="P:protein processing"/>
    <property type="evidence" value="ECO:0007669"/>
    <property type="project" value="TreeGrafter"/>
</dbReference>
<reference evidence="11 12" key="1">
    <citation type="submission" date="2019-10" db="EMBL/GenBank/DDBJ databases">
        <title>Assembly and Annotation for the nematode Trichostrongylus colubriformis.</title>
        <authorList>
            <person name="Martin J."/>
        </authorList>
    </citation>
    <scope>NUCLEOTIDE SEQUENCE [LARGE SCALE GENOMIC DNA]</scope>
    <source>
        <strain evidence="11">G859</strain>
        <tissue evidence="11">Whole worm</tissue>
    </source>
</reference>
<keyword evidence="8" id="KW-0732">Signal</keyword>
<keyword evidence="5" id="KW-0378">Hydrolase</keyword>
<comment type="caution">
    <text evidence="11">The sequence shown here is derived from an EMBL/GenBank/DDBJ whole genome shotgun (WGS) entry which is preliminary data.</text>
</comment>
<evidence type="ECO:0000256" key="8">
    <source>
        <dbReference type="SAM" id="SignalP"/>
    </source>
</evidence>
<dbReference type="AlphaFoldDB" id="A0AAN8IK91"/>
<dbReference type="Pfam" id="PF01431">
    <property type="entry name" value="Peptidase_M13"/>
    <property type="match status" value="1"/>
</dbReference>
<dbReference type="GO" id="GO:0046872">
    <property type="term" value="F:metal ion binding"/>
    <property type="evidence" value="ECO:0007669"/>
    <property type="project" value="UniProtKB-KW"/>
</dbReference>
<feature type="chain" id="PRO_5042883380" evidence="8">
    <location>
        <begin position="20"/>
        <end position="716"/>
    </location>
</feature>
<protein>
    <submittedName>
        <fullName evidence="11">Uncharacterized protein</fullName>
    </submittedName>
</protein>
<feature type="domain" description="Peptidase M13 C-terminal" evidence="9">
    <location>
        <begin position="510"/>
        <end position="715"/>
    </location>
</feature>
<sequence length="716" mass="83224">MQLIMHFGQLTLLLPCISSLQFTNPCEKTSRINDASGFTKLVDYLSYSVNYKVDPCEDFYQFSCGNWIANTNDTLMNWESVSIFTKMARLYRREQIDALNSKEQSKSDAITHARKLYQSCIRAEEEWNSTGVSGIEYVMGKIEKFGIFPMLSEEPFDEARFNAEFDFTWLLAYFNQDDTVLHVIVPDVLELRETAVISFTPRQSLLSYLGEDFTRKLQMTFTEFLLRLIKLIAADKGINYYKTNASPDILDLRIFMRKIYALSTNGSSMNLSQVDETTYKVNWTEYLFLTTPPIVHPYIAEDPRVGTPGEEYFKKLNEVLNETSPRTLTNYVMIQYILHWLPLLEKKYIKLLEWFIGISDSPQKLSRSGSCVTLTNRIYSVAMQAMYARSKPTEILRPMAEEMARAIRTAFKDEVKENKWMDKTFKKAVLGKISRITWSLLDDDLFHNDTALDELYAAYYGQSDQPFLEMLAKTTLIRKTEVYLKLLSVKTDELSDPKKFTFWGDKFSSAFYYPPENHIMIPLPSVQFPVFHESFPRSFVYGTIGFSIGHEISHSLDVKGRMRDANGEEREWWKKKWTEEYDKRALCYKELYDIVKIPNFNVSLNGTLTLGENIADNEGIKIAYRAYKNYAAKLEDAAKSDNVDGFTQDQLFFLGFSQKYCSKTAEFTLYEQHLYDVHAPSEFRIDMVSKNFPPFANAFHCSPKSRMNPRHRCSIW</sequence>
<dbReference type="Gene3D" id="3.40.390.10">
    <property type="entry name" value="Collagenase (Catalytic Domain)"/>
    <property type="match status" value="1"/>
</dbReference>
<keyword evidence="12" id="KW-1185">Reference proteome</keyword>
<dbReference type="Pfam" id="PF05649">
    <property type="entry name" value="Peptidase_M13_N"/>
    <property type="match status" value="1"/>
</dbReference>
<dbReference type="SUPFAM" id="SSF55486">
    <property type="entry name" value="Metalloproteases ('zincins'), catalytic domain"/>
    <property type="match status" value="1"/>
</dbReference>
<comment type="similarity">
    <text evidence="2">Belongs to the peptidase M13 family.</text>
</comment>
<keyword evidence="6" id="KW-0862">Zinc</keyword>
<evidence type="ECO:0000259" key="9">
    <source>
        <dbReference type="Pfam" id="PF01431"/>
    </source>
</evidence>
<dbReference type="Proteomes" id="UP001331761">
    <property type="component" value="Unassembled WGS sequence"/>
</dbReference>
<dbReference type="PANTHER" id="PTHR11733:SF167">
    <property type="entry name" value="FI17812P1-RELATED"/>
    <property type="match status" value="1"/>
</dbReference>
<dbReference type="InterPro" id="IPR008753">
    <property type="entry name" value="Peptidase_M13_N"/>
</dbReference>
<dbReference type="PROSITE" id="PS51885">
    <property type="entry name" value="NEPRILYSIN"/>
    <property type="match status" value="1"/>
</dbReference>
<dbReference type="PANTHER" id="PTHR11733">
    <property type="entry name" value="ZINC METALLOPROTEASE FAMILY M13 NEPRILYSIN-RELATED"/>
    <property type="match status" value="1"/>
</dbReference>
<evidence type="ECO:0000256" key="3">
    <source>
        <dbReference type="ARBA" id="ARBA00022670"/>
    </source>
</evidence>
<dbReference type="Gene3D" id="1.10.1380.10">
    <property type="entry name" value="Neutral endopeptidase , domain2"/>
    <property type="match status" value="1"/>
</dbReference>
<feature type="signal peptide" evidence="8">
    <location>
        <begin position="1"/>
        <end position="19"/>
    </location>
</feature>
<evidence type="ECO:0000256" key="5">
    <source>
        <dbReference type="ARBA" id="ARBA00022801"/>
    </source>
</evidence>
<dbReference type="GO" id="GO:0005886">
    <property type="term" value="C:plasma membrane"/>
    <property type="evidence" value="ECO:0007669"/>
    <property type="project" value="TreeGrafter"/>
</dbReference>
<gene>
    <name evidence="11" type="ORF">GCK32_001208</name>
</gene>
<dbReference type="PRINTS" id="PR00786">
    <property type="entry name" value="NEPRILYSIN"/>
</dbReference>
<dbReference type="InterPro" id="IPR042089">
    <property type="entry name" value="Peptidase_M13_dom_2"/>
</dbReference>
<dbReference type="InterPro" id="IPR024079">
    <property type="entry name" value="MetalloPept_cat_dom_sf"/>
</dbReference>
<evidence type="ECO:0000256" key="2">
    <source>
        <dbReference type="ARBA" id="ARBA00007357"/>
    </source>
</evidence>
<name>A0AAN8IK91_TRICO</name>
<keyword evidence="7" id="KW-0482">Metalloprotease</keyword>
<evidence type="ECO:0000313" key="12">
    <source>
        <dbReference type="Proteomes" id="UP001331761"/>
    </source>
</evidence>
<dbReference type="InterPro" id="IPR000718">
    <property type="entry name" value="Peptidase_M13"/>
</dbReference>